<keyword evidence="2" id="KW-0031">Aminopeptidase</keyword>
<feature type="domain" description="PA" evidence="9">
    <location>
        <begin position="101"/>
        <end position="185"/>
    </location>
</feature>
<organism evidence="11 12">
    <name type="scientific">Nocardioides cavernaquae</name>
    <dbReference type="NCBI Taxonomy" id="2321396"/>
    <lineage>
        <taxon>Bacteria</taxon>
        <taxon>Bacillati</taxon>
        <taxon>Actinomycetota</taxon>
        <taxon>Actinomycetes</taxon>
        <taxon>Propionibacteriales</taxon>
        <taxon>Nocardioidaceae</taxon>
        <taxon>Nocardioides</taxon>
    </lineage>
</organism>
<dbReference type="InterPro" id="IPR007484">
    <property type="entry name" value="Peptidase_M28"/>
</dbReference>
<evidence type="ECO:0000256" key="1">
    <source>
        <dbReference type="ARBA" id="ARBA00005957"/>
    </source>
</evidence>
<evidence type="ECO:0000256" key="5">
    <source>
        <dbReference type="ARBA" id="ARBA00022729"/>
    </source>
</evidence>
<dbReference type="SUPFAM" id="SSF53187">
    <property type="entry name" value="Zn-dependent exopeptidases"/>
    <property type="match status" value="1"/>
</dbReference>
<evidence type="ECO:0000256" key="3">
    <source>
        <dbReference type="ARBA" id="ARBA00022670"/>
    </source>
</evidence>
<proteinExistence type="inferred from homology"/>
<dbReference type="Gene3D" id="3.50.30.30">
    <property type="match status" value="1"/>
</dbReference>
<accession>A0A3A5HAU2</accession>
<protein>
    <submittedName>
        <fullName evidence="11">M28 family peptidase</fullName>
    </submittedName>
</protein>
<evidence type="ECO:0000256" key="7">
    <source>
        <dbReference type="ARBA" id="ARBA00022833"/>
    </source>
</evidence>
<dbReference type="Pfam" id="PF02225">
    <property type="entry name" value="PA"/>
    <property type="match status" value="1"/>
</dbReference>
<evidence type="ECO:0000259" key="9">
    <source>
        <dbReference type="Pfam" id="PF02225"/>
    </source>
</evidence>
<dbReference type="PANTHER" id="PTHR12147">
    <property type="entry name" value="METALLOPEPTIDASE M28 FAMILY MEMBER"/>
    <property type="match status" value="1"/>
</dbReference>
<dbReference type="Pfam" id="PF04389">
    <property type="entry name" value="Peptidase_M28"/>
    <property type="match status" value="1"/>
</dbReference>
<evidence type="ECO:0000256" key="6">
    <source>
        <dbReference type="ARBA" id="ARBA00022801"/>
    </source>
</evidence>
<keyword evidence="5" id="KW-0732">Signal</keyword>
<keyword evidence="4" id="KW-0479">Metal-binding</keyword>
<dbReference type="PANTHER" id="PTHR12147:SF26">
    <property type="entry name" value="PEPTIDASE M28 DOMAIN-CONTAINING PROTEIN"/>
    <property type="match status" value="1"/>
</dbReference>
<dbReference type="GO" id="GO:0004177">
    <property type="term" value="F:aminopeptidase activity"/>
    <property type="evidence" value="ECO:0007669"/>
    <property type="project" value="UniProtKB-KW"/>
</dbReference>
<dbReference type="GO" id="GO:0006508">
    <property type="term" value="P:proteolysis"/>
    <property type="evidence" value="ECO:0007669"/>
    <property type="project" value="UniProtKB-KW"/>
</dbReference>
<dbReference type="EMBL" id="QYRP01000002">
    <property type="protein sequence ID" value="RJS47766.1"/>
    <property type="molecule type" value="Genomic_DNA"/>
</dbReference>
<evidence type="ECO:0000256" key="4">
    <source>
        <dbReference type="ARBA" id="ARBA00022723"/>
    </source>
</evidence>
<comment type="caution">
    <text evidence="11">The sequence shown here is derived from an EMBL/GenBank/DDBJ whole genome shotgun (WGS) entry which is preliminary data.</text>
</comment>
<feature type="domain" description="Peptidase M28" evidence="10">
    <location>
        <begin position="207"/>
        <end position="429"/>
    </location>
</feature>
<dbReference type="InterPro" id="IPR003137">
    <property type="entry name" value="PA_domain"/>
</dbReference>
<feature type="compositionally biased region" description="Basic and acidic residues" evidence="8">
    <location>
        <begin position="469"/>
        <end position="479"/>
    </location>
</feature>
<dbReference type="InterPro" id="IPR046450">
    <property type="entry name" value="PA_dom_sf"/>
</dbReference>
<dbReference type="AlphaFoldDB" id="A0A3A5HAU2"/>
<dbReference type="GO" id="GO:0008235">
    <property type="term" value="F:metalloexopeptidase activity"/>
    <property type="evidence" value="ECO:0007669"/>
    <property type="project" value="InterPro"/>
</dbReference>
<name>A0A3A5HAU2_9ACTN</name>
<gene>
    <name evidence="11" type="ORF">D4739_04070</name>
</gene>
<dbReference type="OrthoDB" id="345880at2"/>
<evidence type="ECO:0000313" key="11">
    <source>
        <dbReference type="EMBL" id="RJS47766.1"/>
    </source>
</evidence>
<evidence type="ECO:0000256" key="8">
    <source>
        <dbReference type="SAM" id="MobiDB-lite"/>
    </source>
</evidence>
<dbReference type="Gene3D" id="3.40.630.10">
    <property type="entry name" value="Zn peptidases"/>
    <property type="match status" value="2"/>
</dbReference>
<comment type="similarity">
    <text evidence="1">Belongs to the peptidase M28 family. M28A subfamily.</text>
</comment>
<evidence type="ECO:0000259" key="10">
    <source>
        <dbReference type="Pfam" id="PF04389"/>
    </source>
</evidence>
<keyword evidence="12" id="KW-1185">Reference proteome</keyword>
<dbReference type="CDD" id="cd03876">
    <property type="entry name" value="M28_SGAP_like"/>
    <property type="match status" value="1"/>
</dbReference>
<dbReference type="GO" id="GO:0046872">
    <property type="term" value="F:metal ion binding"/>
    <property type="evidence" value="ECO:0007669"/>
    <property type="project" value="UniProtKB-KW"/>
</dbReference>
<reference evidence="12" key="1">
    <citation type="submission" date="2018-09" db="EMBL/GenBank/DDBJ databases">
        <authorList>
            <person name="Zhu H."/>
        </authorList>
    </citation>
    <scope>NUCLEOTIDE SEQUENCE [LARGE SCALE GENOMIC DNA]</scope>
    <source>
        <strain evidence="12">K1W22B-1</strain>
    </source>
</reference>
<dbReference type="InterPro" id="IPR045175">
    <property type="entry name" value="M28_fam"/>
</dbReference>
<evidence type="ECO:0000313" key="12">
    <source>
        <dbReference type="Proteomes" id="UP000276542"/>
    </source>
</evidence>
<dbReference type="Proteomes" id="UP000276542">
    <property type="component" value="Unassembled WGS sequence"/>
</dbReference>
<dbReference type="InterPro" id="IPR041756">
    <property type="entry name" value="M28_SGAP-like"/>
</dbReference>
<dbReference type="SUPFAM" id="SSF52025">
    <property type="entry name" value="PA domain"/>
    <property type="match status" value="1"/>
</dbReference>
<sequence length="479" mass="48655">MEHLNALDAIGAANGGTRASGTPGYAASRDYVVAQLEAAGYEPTVQAFDFPFYRQLSPATFEQVAPSPATYAEGTDFASMTYSGSGDVTATVQGVDLNLGDLAASTSGCEDADFAGFTAGNIALVRRGTCTFGEKVVNAQEAGAAAVVVMNQGTAGRTDAFAGTLGAPVATVPAYGTSFAIGQALAVDGAVAHVAIETESETRTTWNVFAETAGGDAENVVMTGAHLDSVVPGPGINDNGSGSAAILEVAQQMAKVKPKNKVRFAWWGAEELGLLGSEHYVADLEANAPSSLEDIALYLNFDMVGSPNYALFVYDGDNSKFPVGPSAAEGPEGSGAIEKLFHDYFAGEGTPSAETPFSGRSDYGPFIAVGIPAGGLFTGAEGVKTAEEAALFGGTAGVAYDACYHQACDTIANVNVDAIDHNSDAIAHAILTYGMSTQAVNGGKGRPVGPPSPDGVPSGSGTSEGGGLHADHDHELPLS</sequence>
<feature type="region of interest" description="Disordered" evidence="8">
    <location>
        <begin position="441"/>
        <end position="479"/>
    </location>
</feature>
<keyword evidence="7" id="KW-0862">Zinc</keyword>
<keyword evidence="3" id="KW-0645">Protease</keyword>
<keyword evidence="6" id="KW-0378">Hydrolase</keyword>
<evidence type="ECO:0000256" key="2">
    <source>
        <dbReference type="ARBA" id="ARBA00022438"/>
    </source>
</evidence>